<protein>
    <submittedName>
        <fullName evidence="1">Uncharacterized protein</fullName>
    </submittedName>
</protein>
<reference evidence="1 2" key="1">
    <citation type="journal article" date="2014" name="Am. J. Bot.">
        <title>Genome assembly and annotation for red clover (Trifolium pratense; Fabaceae).</title>
        <authorList>
            <person name="Istvanek J."/>
            <person name="Jaros M."/>
            <person name="Krenek A."/>
            <person name="Repkova J."/>
        </authorList>
    </citation>
    <scope>NUCLEOTIDE SEQUENCE [LARGE SCALE GENOMIC DNA]</scope>
    <source>
        <strain evidence="2">cv. Tatra</strain>
        <tissue evidence="1">Young leaves</tissue>
    </source>
</reference>
<dbReference type="EMBL" id="ASHM01027894">
    <property type="protein sequence ID" value="PNX74683.1"/>
    <property type="molecule type" value="Genomic_DNA"/>
</dbReference>
<dbReference type="AlphaFoldDB" id="A0A2K3L852"/>
<reference evidence="1 2" key="2">
    <citation type="journal article" date="2017" name="Front. Plant Sci.">
        <title>Gene Classification and Mining of Molecular Markers Useful in Red Clover (Trifolium pratense) Breeding.</title>
        <authorList>
            <person name="Istvanek J."/>
            <person name="Dluhosova J."/>
            <person name="Dluhos P."/>
            <person name="Patkova L."/>
            <person name="Nedelnik J."/>
            <person name="Repkova J."/>
        </authorList>
    </citation>
    <scope>NUCLEOTIDE SEQUENCE [LARGE SCALE GENOMIC DNA]</scope>
    <source>
        <strain evidence="2">cv. Tatra</strain>
        <tissue evidence="1">Young leaves</tissue>
    </source>
</reference>
<proteinExistence type="predicted"/>
<gene>
    <name evidence="1" type="ORF">L195_g030609</name>
</gene>
<comment type="caution">
    <text evidence="1">The sequence shown here is derived from an EMBL/GenBank/DDBJ whole genome shotgun (WGS) entry which is preliminary data.</text>
</comment>
<name>A0A2K3L852_TRIPR</name>
<accession>A0A2K3L852</accession>
<organism evidence="1 2">
    <name type="scientific">Trifolium pratense</name>
    <name type="common">Red clover</name>
    <dbReference type="NCBI Taxonomy" id="57577"/>
    <lineage>
        <taxon>Eukaryota</taxon>
        <taxon>Viridiplantae</taxon>
        <taxon>Streptophyta</taxon>
        <taxon>Embryophyta</taxon>
        <taxon>Tracheophyta</taxon>
        <taxon>Spermatophyta</taxon>
        <taxon>Magnoliopsida</taxon>
        <taxon>eudicotyledons</taxon>
        <taxon>Gunneridae</taxon>
        <taxon>Pentapetalae</taxon>
        <taxon>rosids</taxon>
        <taxon>fabids</taxon>
        <taxon>Fabales</taxon>
        <taxon>Fabaceae</taxon>
        <taxon>Papilionoideae</taxon>
        <taxon>50 kb inversion clade</taxon>
        <taxon>NPAAA clade</taxon>
        <taxon>Hologalegina</taxon>
        <taxon>IRL clade</taxon>
        <taxon>Trifolieae</taxon>
        <taxon>Trifolium</taxon>
    </lineage>
</organism>
<sequence>MLDSTYLVNRMGSRIYSPQRCAKTLDVINGHQVTAEKRLESLDEQLKLLIIPVEFDITGGLGM</sequence>
<evidence type="ECO:0000313" key="2">
    <source>
        <dbReference type="Proteomes" id="UP000236291"/>
    </source>
</evidence>
<dbReference type="Proteomes" id="UP000236291">
    <property type="component" value="Unassembled WGS sequence"/>
</dbReference>
<evidence type="ECO:0000313" key="1">
    <source>
        <dbReference type="EMBL" id="PNX74683.1"/>
    </source>
</evidence>